<evidence type="ECO:0000313" key="5">
    <source>
        <dbReference type="EMBL" id="NJC27209.1"/>
    </source>
</evidence>
<dbReference type="InterPro" id="IPR000531">
    <property type="entry name" value="Beta-barrel_TonB"/>
</dbReference>
<evidence type="ECO:0000256" key="3">
    <source>
        <dbReference type="ARBA" id="ARBA00023237"/>
    </source>
</evidence>
<sequence>MINLTGTFDNRDFTNRMQQWEGSIFSGYNDPNYTGEAGDDITEQELARRGLERSDFNMRVGQSAIRNGGLMANLELPLADASEIYAFGGINYRRGNAAGFYRLPNQSRTVTDIYPNGFLPEINSNINDASLGAGIRGMYNKWEVDFSNVYGQNSFNYLITNTLNASLEGASPTSFNSGGFNFSQNTANVDIRRFFDDALEGLNIAFGAEYRLENYGITAGEVGSYRNYGAATAFTTAGGDEIVIPDGTGPLNTVFDPLGRSRPGGAQVFPGFRPENEVDAYRNSVGVYADVEADVSTRLLLGLAARFENYSDFGSTVNAKLTGRYKISDNWTARAGASTGFRAPSLHQLNYNATSTIFVDGVPSEVGVFSNDSRPAQLLGIPQLKQEESTNLSGGFTGRIPSANLSITIDGYLIDIKDRVVLTGEFSSDLSPEIAELLRQANASKATFFANAIDTRTSGIDVVVTYDNRFNSESSLRASLAATFAQTSLQQINADGILEGQESTFFDRTSQIFWKVPCPRPRST</sequence>
<evidence type="ECO:0000259" key="4">
    <source>
        <dbReference type="Pfam" id="PF00593"/>
    </source>
</evidence>
<proteinExistence type="predicted"/>
<dbReference type="PANTHER" id="PTHR47234">
    <property type="match status" value="1"/>
</dbReference>
<dbReference type="SUPFAM" id="SSF56935">
    <property type="entry name" value="Porins"/>
    <property type="match status" value="1"/>
</dbReference>
<reference evidence="5 6" key="1">
    <citation type="submission" date="2020-03" db="EMBL/GenBank/DDBJ databases">
        <title>Genomic Encyclopedia of Type Strains, Phase IV (KMG-IV): sequencing the most valuable type-strain genomes for metagenomic binning, comparative biology and taxonomic classification.</title>
        <authorList>
            <person name="Goeker M."/>
        </authorList>
    </citation>
    <scope>NUCLEOTIDE SEQUENCE [LARGE SCALE GENOMIC DNA]</scope>
    <source>
        <strain evidence="5 6">DSM 105096</strain>
    </source>
</reference>
<accession>A0ABX0XE89</accession>
<comment type="caution">
    <text evidence="5">The sequence shown here is derived from an EMBL/GenBank/DDBJ whole genome shotgun (WGS) entry which is preliminary data.</text>
</comment>
<comment type="subcellular location">
    <subcellularLocation>
        <location evidence="1">Cell outer membrane</location>
    </subcellularLocation>
</comment>
<name>A0ABX0XE89_9BACT</name>
<evidence type="ECO:0000256" key="1">
    <source>
        <dbReference type="ARBA" id="ARBA00004442"/>
    </source>
</evidence>
<protein>
    <recommendedName>
        <fullName evidence="4">TonB-dependent receptor-like beta-barrel domain-containing protein</fullName>
    </recommendedName>
</protein>
<dbReference type="EMBL" id="JAATJH010000004">
    <property type="protein sequence ID" value="NJC27209.1"/>
    <property type="molecule type" value="Genomic_DNA"/>
</dbReference>
<organism evidence="5 6">
    <name type="scientific">Neolewinella antarctica</name>
    <dbReference type="NCBI Taxonomy" id="442734"/>
    <lineage>
        <taxon>Bacteria</taxon>
        <taxon>Pseudomonadati</taxon>
        <taxon>Bacteroidota</taxon>
        <taxon>Saprospiria</taxon>
        <taxon>Saprospirales</taxon>
        <taxon>Lewinellaceae</taxon>
        <taxon>Neolewinella</taxon>
    </lineage>
</organism>
<evidence type="ECO:0000256" key="2">
    <source>
        <dbReference type="ARBA" id="ARBA00023136"/>
    </source>
</evidence>
<dbReference type="RefSeq" id="WP_209037943.1">
    <property type="nucleotide sequence ID" value="NZ_JAATJH010000004.1"/>
</dbReference>
<dbReference type="InterPro" id="IPR036942">
    <property type="entry name" value="Beta-barrel_TonB_sf"/>
</dbReference>
<feature type="domain" description="TonB-dependent receptor-like beta-barrel" evidence="4">
    <location>
        <begin position="91"/>
        <end position="488"/>
    </location>
</feature>
<keyword evidence="3" id="KW-0998">Cell outer membrane</keyword>
<dbReference type="PANTHER" id="PTHR47234:SF3">
    <property type="entry name" value="SECRETIN_TONB SHORT N-TERMINAL DOMAIN-CONTAINING PROTEIN"/>
    <property type="match status" value="1"/>
</dbReference>
<dbReference type="Gene3D" id="2.40.170.20">
    <property type="entry name" value="TonB-dependent receptor, beta-barrel domain"/>
    <property type="match status" value="1"/>
</dbReference>
<dbReference type="Pfam" id="PF00593">
    <property type="entry name" value="TonB_dep_Rec_b-barrel"/>
    <property type="match status" value="1"/>
</dbReference>
<keyword evidence="2" id="KW-0472">Membrane</keyword>
<keyword evidence="6" id="KW-1185">Reference proteome</keyword>
<dbReference type="Proteomes" id="UP000770785">
    <property type="component" value="Unassembled WGS sequence"/>
</dbReference>
<gene>
    <name evidence="5" type="ORF">GGR27_002722</name>
</gene>
<evidence type="ECO:0000313" key="6">
    <source>
        <dbReference type="Proteomes" id="UP000770785"/>
    </source>
</evidence>